<dbReference type="EMBL" id="JAXCGZ010009443">
    <property type="protein sequence ID" value="KAK7077296.1"/>
    <property type="molecule type" value="Genomic_DNA"/>
</dbReference>
<protein>
    <submittedName>
        <fullName evidence="1">Uncharacterized protein</fullName>
    </submittedName>
</protein>
<organism evidence="1 2">
    <name type="scientific">Halocaridina rubra</name>
    <name type="common">Hawaiian red shrimp</name>
    <dbReference type="NCBI Taxonomy" id="373956"/>
    <lineage>
        <taxon>Eukaryota</taxon>
        <taxon>Metazoa</taxon>
        <taxon>Ecdysozoa</taxon>
        <taxon>Arthropoda</taxon>
        <taxon>Crustacea</taxon>
        <taxon>Multicrustacea</taxon>
        <taxon>Malacostraca</taxon>
        <taxon>Eumalacostraca</taxon>
        <taxon>Eucarida</taxon>
        <taxon>Decapoda</taxon>
        <taxon>Pleocyemata</taxon>
        <taxon>Caridea</taxon>
        <taxon>Atyoidea</taxon>
        <taxon>Atyidae</taxon>
        <taxon>Halocaridina</taxon>
    </lineage>
</organism>
<reference evidence="1 2" key="1">
    <citation type="submission" date="2023-11" db="EMBL/GenBank/DDBJ databases">
        <title>Halocaridina rubra genome assembly.</title>
        <authorList>
            <person name="Smith C."/>
        </authorList>
    </citation>
    <scope>NUCLEOTIDE SEQUENCE [LARGE SCALE GENOMIC DNA]</scope>
    <source>
        <strain evidence="1">EP-1</strain>
        <tissue evidence="1">Whole</tissue>
    </source>
</reference>
<evidence type="ECO:0000313" key="2">
    <source>
        <dbReference type="Proteomes" id="UP001381693"/>
    </source>
</evidence>
<sequence>MPFRTSDRGLSRTLDLTDPSRERYYSARVATKNQGGSQKVSFEFDSFETRVHFLLSLPPPRLPHRLIAEFLCSKRDFEDNIPLRLVCQGSHINVYFTDKLQYHGTLIRGINIRYVLLMTC</sequence>
<keyword evidence="2" id="KW-1185">Reference proteome</keyword>
<evidence type="ECO:0000313" key="1">
    <source>
        <dbReference type="EMBL" id="KAK7077296.1"/>
    </source>
</evidence>
<comment type="caution">
    <text evidence="1">The sequence shown here is derived from an EMBL/GenBank/DDBJ whole genome shotgun (WGS) entry which is preliminary data.</text>
</comment>
<dbReference type="AlphaFoldDB" id="A0AAN8X3J8"/>
<name>A0AAN8X3J8_HALRR</name>
<accession>A0AAN8X3J8</accession>
<gene>
    <name evidence="1" type="ORF">SK128_014234</name>
</gene>
<proteinExistence type="predicted"/>
<dbReference type="Proteomes" id="UP001381693">
    <property type="component" value="Unassembled WGS sequence"/>
</dbReference>